<dbReference type="Gene3D" id="1.10.150.240">
    <property type="entry name" value="Putative phosphatase, domain 2"/>
    <property type="match status" value="1"/>
</dbReference>
<gene>
    <name evidence="1" type="ORF">H5P30_03770</name>
</gene>
<dbReference type="InterPro" id="IPR041492">
    <property type="entry name" value="HAD_2"/>
</dbReference>
<dbReference type="InterPro" id="IPR023214">
    <property type="entry name" value="HAD_sf"/>
</dbReference>
<evidence type="ECO:0000313" key="1">
    <source>
        <dbReference type="EMBL" id="MBC2600893.1"/>
    </source>
</evidence>
<dbReference type="Proteomes" id="UP000525652">
    <property type="component" value="Unassembled WGS sequence"/>
</dbReference>
<dbReference type="PANTHER" id="PTHR43434:SF20">
    <property type="entry name" value="5'-NUCLEOTIDASE"/>
    <property type="match status" value="1"/>
</dbReference>
<keyword evidence="2" id="KW-1185">Reference proteome</keyword>
<sequence length="221" mass="24587">MQCAEVKPENLLFDLDGTLTDPKPGITECLRYALGKMGREAPPRDDLLWCIGPPLLKSFVILLEDDSQDVCEEALRHYRERFSTIGLFENSVYPEVPDVLDELSKAGMKLFVASSKPEVFVRRILQHFGLSPFFVQMYGSHLDGTFAEKADLIRNVLAVEDLLAEKTWMIGDRLHDVIGAKANGLRAVGVTYGFGSERELREAGADDLVSSPREVLSVLGD</sequence>
<dbReference type="InterPro" id="IPR036412">
    <property type="entry name" value="HAD-like_sf"/>
</dbReference>
<keyword evidence="1" id="KW-0378">Hydrolase</keyword>
<dbReference type="PANTHER" id="PTHR43434">
    <property type="entry name" value="PHOSPHOGLYCOLATE PHOSPHATASE"/>
    <property type="match status" value="1"/>
</dbReference>
<name>A0A7X1AVR0_9BACT</name>
<protein>
    <submittedName>
        <fullName evidence="1">HAD hydrolase-like protein</fullName>
    </submittedName>
</protein>
<accession>A0A7X1AVR0</accession>
<dbReference type="GO" id="GO:0005829">
    <property type="term" value="C:cytosol"/>
    <property type="evidence" value="ECO:0007669"/>
    <property type="project" value="TreeGrafter"/>
</dbReference>
<comment type="caution">
    <text evidence="1">The sequence shown here is derived from an EMBL/GenBank/DDBJ whole genome shotgun (WGS) entry which is preliminary data.</text>
</comment>
<dbReference type="FunFam" id="3.40.50.1000:FF:000022">
    <property type="entry name" value="Phosphoglycolate phosphatase"/>
    <property type="match status" value="1"/>
</dbReference>
<evidence type="ECO:0000313" key="2">
    <source>
        <dbReference type="Proteomes" id="UP000525652"/>
    </source>
</evidence>
<dbReference type="GO" id="GO:0016787">
    <property type="term" value="F:hydrolase activity"/>
    <property type="evidence" value="ECO:0007669"/>
    <property type="project" value="UniProtKB-KW"/>
</dbReference>
<dbReference type="Gene3D" id="3.40.50.1000">
    <property type="entry name" value="HAD superfamily/HAD-like"/>
    <property type="match status" value="1"/>
</dbReference>
<dbReference type="AlphaFoldDB" id="A0A7X1AVR0"/>
<dbReference type="InterPro" id="IPR023198">
    <property type="entry name" value="PGP-like_dom2"/>
</dbReference>
<dbReference type="SUPFAM" id="SSF56784">
    <property type="entry name" value="HAD-like"/>
    <property type="match status" value="1"/>
</dbReference>
<reference evidence="1 2" key="1">
    <citation type="submission" date="2020-07" db="EMBL/GenBank/DDBJ databases">
        <authorList>
            <person name="Feng X."/>
        </authorList>
    </citation>
    <scope>NUCLEOTIDE SEQUENCE [LARGE SCALE GENOMIC DNA]</scope>
    <source>
        <strain evidence="1 2">JCM14086</strain>
    </source>
</reference>
<organism evidence="1 2">
    <name type="scientific">Puniceicoccus vermicola</name>
    <dbReference type="NCBI Taxonomy" id="388746"/>
    <lineage>
        <taxon>Bacteria</taxon>
        <taxon>Pseudomonadati</taxon>
        <taxon>Verrucomicrobiota</taxon>
        <taxon>Opitutia</taxon>
        <taxon>Puniceicoccales</taxon>
        <taxon>Puniceicoccaceae</taxon>
        <taxon>Puniceicoccus</taxon>
    </lineage>
</organism>
<dbReference type="GO" id="GO:0004713">
    <property type="term" value="F:protein tyrosine kinase activity"/>
    <property type="evidence" value="ECO:0007669"/>
    <property type="project" value="TreeGrafter"/>
</dbReference>
<dbReference type="EMBL" id="JACHVA010000040">
    <property type="protein sequence ID" value="MBC2600893.1"/>
    <property type="molecule type" value="Genomic_DNA"/>
</dbReference>
<dbReference type="InterPro" id="IPR050155">
    <property type="entry name" value="HAD-like_hydrolase_sf"/>
</dbReference>
<proteinExistence type="predicted"/>
<dbReference type="Pfam" id="PF13419">
    <property type="entry name" value="HAD_2"/>
    <property type="match status" value="1"/>
</dbReference>